<comment type="similarity">
    <text evidence="1 5">Belongs to the CoaE family.</text>
</comment>
<dbReference type="GO" id="GO:0004140">
    <property type="term" value="F:dephospho-CoA kinase activity"/>
    <property type="evidence" value="ECO:0007669"/>
    <property type="project" value="UniProtKB-UniRule"/>
</dbReference>
<evidence type="ECO:0000256" key="5">
    <source>
        <dbReference type="HAMAP-Rule" id="MF_00376"/>
    </source>
</evidence>
<evidence type="ECO:0000256" key="4">
    <source>
        <dbReference type="ARBA" id="ARBA00022993"/>
    </source>
</evidence>
<dbReference type="GO" id="GO:0005524">
    <property type="term" value="F:ATP binding"/>
    <property type="evidence" value="ECO:0007669"/>
    <property type="project" value="UniProtKB-UniRule"/>
</dbReference>
<name>A0A4P9UT09_METBY</name>
<keyword evidence="4 5" id="KW-0173">Coenzyme A biosynthesis</keyword>
<evidence type="ECO:0000313" key="8">
    <source>
        <dbReference type="Proteomes" id="UP000305881"/>
    </source>
</evidence>
<dbReference type="OrthoDB" id="9812943at2"/>
<keyword evidence="5" id="KW-0963">Cytoplasm</keyword>
<proteinExistence type="inferred from homology"/>
<dbReference type="SUPFAM" id="SSF52540">
    <property type="entry name" value="P-loop containing nucleoside triphosphate hydrolases"/>
    <property type="match status" value="1"/>
</dbReference>
<keyword evidence="5 7" id="KW-0808">Transferase</keyword>
<dbReference type="UniPathway" id="UPA00241">
    <property type="reaction ID" value="UER00356"/>
</dbReference>
<keyword evidence="2 5" id="KW-0547">Nucleotide-binding</keyword>
<reference evidence="8" key="1">
    <citation type="journal article" date="2019" name="J. Bacteriol.">
        <title>A Mutagenic Screen Identifies a TonB-Dependent Receptor Required for the Lanthanide Metal Switch in the Type I Methanotroph 'Methylotuvimicrobium buryatense' 5GB1C.</title>
        <authorList>
            <person name="Groom J.D."/>
            <person name="Ford S.M."/>
            <person name="Pesesky M.W."/>
            <person name="Lidstrom M.E."/>
        </authorList>
    </citation>
    <scope>NUCLEOTIDE SEQUENCE [LARGE SCALE GENOMIC DNA]</scope>
    <source>
        <strain evidence="8">5GB1C</strain>
    </source>
</reference>
<dbReference type="AlphaFoldDB" id="A0A4P9UT09"/>
<dbReference type="NCBIfam" id="TIGR00152">
    <property type="entry name" value="dephospho-CoA kinase"/>
    <property type="match status" value="1"/>
</dbReference>
<feature type="binding site" evidence="5">
    <location>
        <begin position="11"/>
        <end position="16"/>
    </location>
    <ligand>
        <name>ATP</name>
        <dbReference type="ChEBI" id="CHEBI:30616"/>
    </ligand>
</feature>
<evidence type="ECO:0000256" key="2">
    <source>
        <dbReference type="ARBA" id="ARBA00022741"/>
    </source>
</evidence>
<dbReference type="EMBL" id="CP035467">
    <property type="protein sequence ID" value="QCW84692.1"/>
    <property type="molecule type" value="Genomic_DNA"/>
</dbReference>
<comment type="pathway">
    <text evidence="5">Cofactor biosynthesis; coenzyme A biosynthesis; CoA from (R)-pantothenate: step 5/5.</text>
</comment>
<keyword evidence="3 5" id="KW-0067">ATP-binding</keyword>
<dbReference type="GO" id="GO:0015937">
    <property type="term" value="P:coenzyme A biosynthetic process"/>
    <property type="evidence" value="ECO:0007669"/>
    <property type="project" value="UniProtKB-UniRule"/>
</dbReference>
<comment type="catalytic activity">
    <reaction evidence="5">
        <text>3'-dephospho-CoA + ATP = ADP + CoA + H(+)</text>
        <dbReference type="Rhea" id="RHEA:18245"/>
        <dbReference type="ChEBI" id="CHEBI:15378"/>
        <dbReference type="ChEBI" id="CHEBI:30616"/>
        <dbReference type="ChEBI" id="CHEBI:57287"/>
        <dbReference type="ChEBI" id="CHEBI:57328"/>
        <dbReference type="ChEBI" id="CHEBI:456216"/>
        <dbReference type="EC" id="2.7.1.24"/>
    </reaction>
</comment>
<comment type="function">
    <text evidence="5">Catalyzes the phosphorylation of the 3'-hydroxyl group of dephosphocoenzyme A to form coenzyme A.</text>
</comment>
<dbReference type="InterPro" id="IPR001977">
    <property type="entry name" value="Depp_CoAkinase"/>
</dbReference>
<dbReference type="PROSITE" id="PS51219">
    <property type="entry name" value="DPCK"/>
    <property type="match status" value="1"/>
</dbReference>
<dbReference type="EC" id="2.7.1.24" evidence="5 6"/>
<dbReference type="STRING" id="675511.GCA_000341735_02337"/>
<dbReference type="PANTHER" id="PTHR10695">
    <property type="entry name" value="DEPHOSPHO-COA KINASE-RELATED"/>
    <property type="match status" value="1"/>
</dbReference>
<evidence type="ECO:0000313" key="7">
    <source>
        <dbReference type="EMBL" id="QCW84692.1"/>
    </source>
</evidence>
<gene>
    <name evidence="5" type="primary">coaE</name>
    <name evidence="7" type="ORF">EQU24_03360</name>
</gene>
<dbReference type="Pfam" id="PF01121">
    <property type="entry name" value="CoaE"/>
    <property type="match status" value="1"/>
</dbReference>
<protein>
    <recommendedName>
        <fullName evidence="5 6">Dephospho-CoA kinase</fullName>
        <ecNumber evidence="5 6">2.7.1.24</ecNumber>
    </recommendedName>
    <alternativeName>
        <fullName evidence="5">Dephosphocoenzyme A kinase</fullName>
    </alternativeName>
</protein>
<keyword evidence="8" id="KW-1185">Reference proteome</keyword>
<dbReference type="GO" id="GO:0005737">
    <property type="term" value="C:cytoplasm"/>
    <property type="evidence" value="ECO:0007669"/>
    <property type="project" value="UniProtKB-SubCell"/>
</dbReference>
<keyword evidence="5 7" id="KW-0418">Kinase</keyword>
<dbReference type="Proteomes" id="UP000305881">
    <property type="component" value="Chromosome"/>
</dbReference>
<evidence type="ECO:0000256" key="6">
    <source>
        <dbReference type="NCBIfam" id="TIGR00152"/>
    </source>
</evidence>
<accession>A0A4P9UT09</accession>
<dbReference type="CDD" id="cd02022">
    <property type="entry name" value="DPCK"/>
    <property type="match status" value="1"/>
</dbReference>
<dbReference type="KEGG" id="mbur:EQU24_03360"/>
<dbReference type="InterPro" id="IPR027417">
    <property type="entry name" value="P-loop_NTPase"/>
</dbReference>
<dbReference type="Gene3D" id="3.40.50.300">
    <property type="entry name" value="P-loop containing nucleotide triphosphate hydrolases"/>
    <property type="match status" value="1"/>
</dbReference>
<evidence type="ECO:0000256" key="3">
    <source>
        <dbReference type="ARBA" id="ARBA00022840"/>
    </source>
</evidence>
<dbReference type="RefSeq" id="WP_040575649.1">
    <property type="nucleotide sequence ID" value="NZ_CP035467.1"/>
</dbReference>
<sequence>MLKIGLTGGIGSGKTTIADLFAELNVPVIDADAIAREVVAFGSQALEQIRHAFGEQVIAADGSLDRSAMRELIFADAEQKRKLEAIVHPMVRQSILTRVESLDASYCIICVPLLVESGMLNLVDRVLVVDCPVETQIERVTKRDRLDEKIVRAIIASQATREQRKALANDLIDNASSDSMLAEQVKKLHNLYLYLSIRQDF</sequence>
<comment type="subcellular location">
    <subcellularLocation>
        <location evidence="5">Cytoplasm</location>
    </subcellularLocation>
</comment>
<evidence type="ECO:0000256" key="1">
    <source>
        <dbReference type="ARBA" id="ARBA00009018"/>
    </source>
</evidence>
<dbReference type="PANTHER" id="PTHR10695:SF46">
    <property type="entry name" value="BIFUNCTIONAL COENZYME A SYNTHASE-RELATED"/>
    <property type="match status" value="1"/>
</dbReference>
<dbReference type="HAMAP" id="MF_00376">
    <property type="entry name" value="Dephospho_CoA_kinase"/>
    <property type="match status" value="1"/>
</dbReference>
<organism evidence="7 8">
    <name type="scientific">Methylotuvimicrobium buryatense</name>
    <name type="common">Methylomicrobium buryatense</name>
    <dbReference type="NCBI Taxonomy" id="95641"/>
    <lineage>
        <taxon>Bacteria</taxon>
        <taxon>Pseudomonadati</taxon>
        <taxon>Pseudomonadota</taxon>
        <taxon>Gammaproteobacteria</taxon>
        <taxon>Methylococcales</taxon>
        <taxon>Methylococcaceae</taxon>
        <taxon>Methylotuvimicrobium</taxon>
    </lineage>
</organism>